<feature type="compositionally biased region" description="Polar residues" evidence="7">
    <location>
        <begin position="314"/>
        <end position="326"/>
    </location>
</feature>
<comment type="caution">
    <text evidence="9">The sequence shown here is derived from an EMBL/GenBank/DDBJ whole genome shotgun (WGS) entry which is preliminary data.</text>
</comment>
<gene>
    <name evidence="9" type="ORF">N7G274_004031</name>
</gene>
<feature type="compositionally biased region" description="Polar residues" evidence="7">
    <location>
        <begin position="169"/>
        <end position="200"/>
    </location>
</feature>
<dbReference type="InterPro" id="IPR039362">
    <property type="entry name" value="ATG29_sf"/>
</dbReference>
<feature type="region of interest" description="Disordered" evidence="7">
    <location>
        <begin position="101"/>
        <end position="393"/>
    </location>
</feature>
<evidence type="ECO:0000256" key="6">
    <source>
        <dbReference type="ARBA" id="ARBA00023006"/>
    </source>
</evidence>
<feature type="compositionally biased region" description="Low complexity" evidence="7">
    <location>
        <begin position="229"/>
        <end position="244"/>
    </location>
</feature>
<sequence length="429" mass="46271">MSPIKDRISPRPPSNGEDVHYTVLIRLPFPRGDFVDPPPINWSSTKERELWSVISSSPFGQELDLQEIANRFDVSLPFLSQQCAWLFERHRSQLRAQVRKLNRPLSNGTSPTPESASGSGIPGQIATARAGSGGSRVASSLSQRSKERTASHGDGSKEMSRPAKGIPMSRTTSTNTATQMQNASLSASPKTNAERQSSFSHRNRNREPSGQSVEASPRPAHRSPVRTASPSATVGDSSASSSESEPVHPMHRSRTFARRPRYSSSKAPLNPLSDADEEDEGSPPFLPFSDARTVTPPPPTNPGATVKISPKKPPSQQHTQGPSSTLKARHTPQTAHSSSSSAQSQSQAQNRPPQQLLSSLSPRQRRLAKEGSDGTPSMGSSFSDLEDASVTQSALEEALASNMNRGVASRMSTISQAFRSNVFSGERKH</sequence>
<dbReference type="EMBL" id="JBEFKJ010000012">
    <property type="protein sequence ID" value="KAL2042973.1"/>
    <property type="molecule type" value="Genomic_DNA"/>
</dbReference>
<evidence type="ECO:0000256" key="5">
    <source>
        <dbReference type="ARBA" id="ARBA00022927"/>
    </source>
</evidence>
<reference evidence="9 10" key="1">
    <citation type="submission" date="2024-09" db="EMBL/GenBank/DDBJ databases">
        <title>Rethinking Asexuality: The Enigmatic Case of Functional Sexual Genes in Lepraria (Stereocaulaceae).</title>
        <authorList>
            <person name="Doellman M."/>
            <person name="Sun Y."/>
            <person name="Barcenas-Pena A."/>
            <person name="Lumbsch H.T."/>
            <person name="Grewe F."/>
        </authorList>
    </citation>
    <scope>NUCLEOTIDE SEQUENCE [LARGE SCALE GENOMIC DNA]</scope>
    <source>
        <strain evidence="9 10">Mercado 3170</strain>
    </source>
</reference>
<keyword evidence="6" id="KW-0072">Autophagy</keyword>
<keyword evidence="10" id="KW-1185">Reference proteome</keyword>
<proteinExistence type="inferred from homology"/>
<keyword evidence="5" id="KW-0653">Protein transport</keyword>
<keyword evidence="4" id="KW-0813">Transport</keyword>
<dbReference type="Proteomes" id="UP001590950">
    <property type="component" value="Unassembled WGS sequence"/>
</dbReference>
<dbReference type="InterPro" id="IPR040666">
    <property type="entry name" value="Atg29_N"/>
</dbReference>
<evidence type="ECO:0000259" key="8">
    <source>
        <dbReference type="Pfam" id="PF18388"/>
    </source>
</evidence>
<evidence type="ECO:0000313" key="9">
    <source>
        <dbReference type="EMBL" id="KAL2042973.1"/>
    </source>
</evidence>
<name>A0ABR4AB41_9LECA</name>
<evidence type="ECO:0000313" key="10">
    <source>
        <dbReference type="Proteomes" id="UP001590950"/>
    </source>
</evidence>
<dbReference type="Gene3D" id="1.10.10.2570">
    <property type="match status" value="1"/>
</dbReference>
<evidence type="ECO:0000256" key="2">
    <source>
        <dbReference type="ARBA" id="ARBA00010082"/>
    </source>
</evidence>
<evidence type="ECO:0000256" key="7">
    <source>
        <dbReference type="SAM" id="MobiDB-lite"/>
    </source>
</evidence>
<dbReference type="PANTHER" id="PTHR40012:SF1">
    <property type="entry name" value="AUTOPHAGY-RELATED PROTEIN 29"/>
    <property type="match status" value="1"/>
</dbReference>
<dbReference type="PANTHER" id="PTHR40012">
    <property type="entry name" value="AUTOPHAGY-RELATED PROTEIN 29"/>
    <property type="match status" value="1"/>
</dbReference>
<feature type="compositionally biased region" description="Polar residues" evidence="7">
    <location>
        <begin position="374"/>
        <end position="393"/>
    </location>
</feature>
<protein>
    <recommendedName>
        <fullName evidence="3">Autophagy-related protein 29</fullName>
    </recommendedName>
</protein>
<evidence type="ECO:0000256" key="3">
    <source>
        <dbReference type="ARBA" id="ARBA00013784"/>
    </source>
</evidence>
<evidence type="ECO:0000256" key="4">
    <source>
        <dbReference type="ARBA" id="ARBA00022448"/>
    </source>
</evidence>
<evidence type="ECO:0000256" key="1">
    <source>
        <dbReference type="ARBA" id="ARBA00004329"/>
    </source>
</evidence>
<comment type="similarity">
    <text evidence="2">Belongs to the ATG29 family.</text>
</comment>
<dbReference type="Pfam" id="PF18388">
    <property type="entry name" value="ATG29_N"/>
    <property type="match status" value="1"/>
</dbReference>
<feature type="compositionally biased region" description="Basic and acidic residues" evidence="7">
    <location>
        <begin position="144"/>
        <end position="161"/>
    </location>
</feature>
<dbReference type="InterPro" id="IPR039113">
    <property type="entry name" value="ATG29"/>
</dbReference>
<feature type="compositionally biased region" description="Basic residues" evidence="7">
    <location>
        <begin position="249"/>
        <end position="261"/>
    </location>
</feature>
<accession>A0ABR4AB41</accession>
<feature type="compositionally biased region" description="Low complexity" evidence="7">
    <location>
        <begin position="332"/>
        <end position="362"/>
    </location>
</feature>
<comment type="subcellular location">
    <subcellularLocation>
        <location evidence="1">Preautophagosomal structure</location>
    </subcellularLocation>
</comment>
<organism evidence="9 10">
    <name type="scientific">Stereocaulon virgatum</name>
    <dbReference type="NCBI Taxonomy" id="373712"/>
    <lineage>
        <taxon>Eukaryota</taxon>
        <taxon>Fungi</taxon>
        <taxon>Dikarya</taxon>
        <taxon>Ascomycota</taxon>
        <taxon>Pezizomycotina</taxon>
        <taxon>Lecanoromycetes</taxon>
        <taxon>OSLEUM clade</taxon>
        <taxon>Lecanoromycetidae</taxon>
        <taxon>Lecanorales</taxon>
        <taxon>Lecanorineae</taxon>
        <taxon>Stereocaulaceae</taxon>
        <taxon>Stereocaulon</taxon>
    </lineage>
</organism>
<feature type="compositionally biased region" description="Polar residues" evidence="7">
    <location>
        <begin position="104"/>
        <end position="118"/>
    </location>
</feature>
<feature type="domain" description="Atg29 N-terminal" evidence="8">
    <location>
        <begin position="21"/>
        <end position="74"/>
    </location>
</feature>